<dbReference type="AlphaFoldDB" id="A0AAV7NBT8"/>
<evidence type="ECO:0000313" key="3">
    <source>
        <dbReference type="Proteomes" id="UP001066276"/>
    </source>
</evidence>
<organism evidence="2 3">
    <name type="scientific">Pleurodeles waltl</name>
    <name type="common">Iberian ribbed newt</name>
    <dbReference type="NCBI Taxonomy" id="8319"/>
    <lineage>
        <taxon>Eukaryota</taxon>
        <taxon>Metazoa</taxon>
        <taxon>Chordata</taxon>
        <taxon>Craniata</taxon>
        <taxon>Vertebrata</taxon>
        <taxon>Euteleostomi</taxon>
        <taxon>Amphibia</taxon>
        <taxon>Batrachia</taxon>
        <taxon>Caudata</taxon>
        <taxon>Salamandroidea</taxon>
        <taxon>Salamandridae</taxon>
        <taxon>Pleurodelinae</taxon>
        <taxon>Pleurodeles</taxon>
    </lineage>
</organism>
<name>A0AAV7NBT8_PLEWA</name>
<evidence type="ECO:0000256" key="1">
    <source>
        <dbReference type="SAM" id="MobiDB-lite"/>
    </source>
</evidence>
<proteinExistence type="predicted"/>
<accession>A0AAV7NBT8</accession>
<evidence type="ECO:0000313" key="2">
    <source>
        <dbReference type="EMBL" id="KAJ1113562.1"/>
    </source>
</evidence>
<reference evidence="2" key="1">
    <citation type="journal article" date="2022" name="bioRxiv">
        <title>Sequencing and chromosome-scale assembly of the giantPleurodeles waltlgenome.</title>
        <authorList>
            <person name="Brown T."/>
            <person name="Elewa A."/>
            <person name="Iarovenko S."/>
            <person name="Subramanian E."/>
            <person name="Araus A.J."/>
            <person name="Petzold A."/>
            <person name="Susuki M."/>
            <person name="Suzuki K.-i.T."/>
            <person name="Hayashi T."/>
            <person name="Toyoda A."/>
            <person name="Oliveira C."/>
            <person name="Osipova E."/>
            <person name="Leigh N.D."/>
            <person name="Simon A."/>
            <person name="Yun M.H."/>
        </authorList>
    </citation>
    <scope>NUCLEOTIDE SEQUENCE</scope>
    <source>
        <strain evidence="2">20211129_DDA</strain>
        <tissue evidence="2">Liver</tissue>
    </source>
</reference>
<feature type="region of interest" description="Disordered" evidence="1">
    <location>
        <begin position="1"/>
        <end position="21"/>
    </location>
</feature>
<keyword evidence="3" id="KW-1185">Reference proteome</keyword>
<protein>
    <submittedName>
        <fullName evidence="2">Uncharacterized protein</fullName>
    </submittedName>
</protein>
<dbReference type="Proteomes" id="UP001066276">
    <property type="component" value="Chromosome 8"/>
</dbReference>
<comment type="caution">
    <text evidence="2">The sequence shown here is derived from an EMBL/GenBank/DDBJ whole genome shotgun (WGS) entry which is preliminary data.</text>
</comment>
<dbReference type="EMBL" id="JANPWB010000012">
    <property type="protein sequence ID" value="KAJ1113562.1"/>
    <property type="molecule type" value="Genomic_DNA"/>
</dbReference>
<gene>
    <name evidence="2" type="ORF">NDU88_001804</name>
</gene>
<sequence length="161" mass="17616">MHARPTSSLGAHRPGRATGSAQLGLPDQVMLLHCARPGWGKAATQASVWSATASRTPGLTRPNTGLVALWQRIVLAPYVLRFVPRYQEILVASDRDAPESYGRTERSLAGIKDVADWNAEGSLIVTVQHRIQLQSDIFSLLCVLKNQNFFNNEAVKKKAKG</sequence>